<evidence type="ECO:0000256" key="6">
    <source>
        <dbReference type="ARBA" id="ARBA00022729"/>
    </source>
</evidence>
<evidence type="ECO:0000313" key="14">
    <source>
        <dbReference type="Proteomes" id="UP000289886"/>
    </source>
</evidence>
<evidence type="ECO:0000256" key="7">
    <source>
        <dbReference type="ARBA" id="ARBA00022815"/>
    </source>
</evidence>
<dbReference type="GO" id="GO:0005179">
    <property type="term" value="F:hormone activity"/>
    <property type="evidence" value="ECO:0007669"/>
    <property type="project" value="UniProtKB-KW"/>
</dbReference>
<keyword evidence="7" id="KW-0027">Amidation</keyword>
<comment type="function">
    <text evidence="10">ADM function is mediated by the CALCRL-RAMP2 and CALCRL-RAMP3 receptor complexes with ADM showing the highest potency for the CALCRL-RAMP2 complex.</text>
</comment>
<dbReference type="GO" id="GO:0005615">
    <property type="term" value="C:extracellular space"/>
    <property type="evidence" value="ECO:0007669"/>
    <property type="project" value="TreeGrafter"/>
</dbReference>
<keyword evidence="14" id="KW-1185">Reference proteome</keyword>
<reference evidence="13 14" key="1">
    <citation type="submission" date="2019-01" db="EMBL/GenBank/DDBJ databases">
        <title>Draft Genome and Complete Hox-Cluster Characterization of the Sterlet Sturgeon (Acipenser ruthenus).</title>
        <authorList>
            <person name="Wei Q."/>
        </authorList>
    </citation>
    <scope>NUCLEOTIDE SEQUENCE [LARGE SCALE GENOMIC DNA]</scope>
    <source>
        <strain evidence="13">WHYD16114868_AA</strain>
        <tissue evidence="13">Blood</tissue>
    </source>
</reference>
<dbReference type="GO" id="GO:1990410">
    <property type="term" value="P:adrenomedullin receptor signaling pathway"/>
    <property type="evidence" value="ECO:0007669"/>
    <property type="project" value="TreeGrafter"/>
</dbReference>
<dbReference type="Proteomes" id="UP000289886">
    <property type="component" value="Unassembled WGS sequence"/>
</dbReference>
<dbReference type="AlphaFoldDB" id="A0A444TW74"/>
<keyword evidence="3" id="KW-0964">Secreted</keyword>
<evidence type="ECO:0000256" key="5">
    <source>
        <dbReference type="ARBA" id="ARBA00022702"/>
    </source>
</evidence>
<dbReference type="InterPro" id="IPR001710">
    <property type="entry name" value="Pro-ADM"/>
</dbReference>
<evidence type="ECO:0000256" key="2">
    <source>
        <dbReference type="ARBA" id="ARBA00010575"/>
    </source>
</evidence>
<keyword evidence="4" id="KW-0165">Cleavage on pair of basic residues</keyword>
<keyword evidence="6 12" id="KW-0732">Signal</keyword>
<feature type="disulfide bond" evidence="11">
    <location>
        <begin position="106"/>
        <end position="111"/>
    </location>
</feature>
<comment type="caution">
    <text evidence="13">The sequence shown here is derived from an EMBL/GenBank/DDBJ whole genome shotgun (WGS) entry which is preliminary data.</text>
</comment>
<name>A0A444TW74_ACIRT</name>
<keyword evidence="5" id="KW-0372">Hormone</keyword>
<dbReference type="EMBL" id="SCEB01215888">
    <property type="protein sequence ID" value="RXM27177.1"/>
    <property type="molecule type" value="Genomic_DNA"/>
</dbReference>
<evidence type="ECO:0000256" key="4">
    <source>
        <dbReference type="ARBA" id="ARBA00022685"/>
    </source>
</evidence>
<sequence>MKLVLQIVLLYWSLLTVFVLNVETTKLDLTSELKKRLNTWTLNRVKRDLNSLSSSELKGLDTNKQLYVQPEDVKDSLTPHSSTGINIRVKRYRNSVNHFQSLRSGCHLGTCTVHELAHRLYQLTDRDKDNTAPLNKMSPTGYGRRRRSVPEHKVIFQLLGRKLQPVWSGTSNRVRKLQEILKRT</sequence>
<evidence type="ECO:0000256" key="11">
    <source>
        <dbReference type="PIRSR" id="PIRSR621116-50"/>
    </source>
</evidence>
<dbReference type="PANTHER" id="PTHR23414:SF3">
    <property type="entry name" value="PRO-ADRENOMEDULLIN"/>
    <property type="match status" value="1"/>
</dbReference>
<proteinExistence type="inferred from homology"/>
<evidence type="ECO:0000256" key="1">
    <source>
        <dbReference type="ARBA" id="ARBA00004613"/>
    </source>
</evidence>
<comment type="subcellular location">
    <subcellularLocation>
        <location evidence="1">Secreted</location>
    </subcellularLocation>
</comment>
<evidence type="ECO:0000256" key="8">
    <source>
        <dbReference type="ARBA" id="ARBA00023157"/>
    </source>
</evidence>
<dbReference type="GO" id="GO:0007189">
    <property type="term" value="P:adenylate cyclase-activating G protein-coupled receptor signaling pathway"/>
    <property type="evidence" value="ECO:0007669"/>
    <property type="project" value="TreeGrafter"/>
</dbReference>
<evidence type="ECO:0000256" key="9">
    <source>
        <dbReference type="ARBA" id="ARBA00023472"/>
    </source>
</evidence>
<comment type="similarity">
    <text evidence="2">Belongs to the adrenomedullin family.</text>
</comment>
<dbReference type="InterPro" id="IPR051665">
    <property type="entry name" value="Adrenomedullin-reg_peptide"/>
</dbReference>
<dbReference type="PANTHER" id="PTHR23414">
    <property type="entry name" value="ADRENOMEDULLIN, ADM"/>
    <property type="match status" value="1"/>
</dbReference>
<dbReference type="Pfam" id="PF00214">
    <property type="entry name" value="Calc_CGRP_IAPP"/>
    <property type="match status" value="1"/>
</dbReference>
<feature type="chain" id="PRO_5018973264" description="Pro-adrenomedullin" evidence="12">
    <location>
        <begin position="25"/>
        <end position="184"/>
    </location>
</feature>
<feature type="signal peptide" evidence="12">
    <location>
        <begin position="1"/>
        <end position="24"/>
    </location>
</feature>
<dbReference type="InterPro" id="IPR021116">
    <property type="entry name" value="Calcitonin/adrenomedullin"/>
</dbReference>
<dbReference type="GO" id="GO:0031700">
    <property type="term" value="F:adrenomedullin receptor binding"/>
    <property type="evidence" value="ECO:0007669"/>
    <property type="project" value="TreeGrafter"/>
</dbReference>
<accession>A0A444TW74</accession>
<dbReference type="PRINTS" id="PR00801">
    <property type="entry name" value="ADRENOMEDULN"/>
</dbReference>
<evidence type="ECO:0000313" key="13">
    <source>
        <dbReference type="EMBL" id="RXM27177.1"/>
    </source>
</evidence>
<dbReference type="GO" id="GO:0010460">
    <property type="term" value="P:positive regulation of heart rate"/>
    <property type="evidence" value="ECO:0007669"/>
    <property type="project" value="TreeGrafter"/>
</dbReference>
<protein>
    <recommendedName>
        <fullName evidence="9">Pro-adrenomedullin</fullName>
    </recommendedName>
</protein>
<gene>
    <name evidence="13" type="ORF">EOD39_4186</name>
</gene>
<dbReference type="GO" id="GO:0003073">
    <property type="term" value="P:regulation of systemic arterial blood pressure"/>
    <property type="evidence" value="ECO:0007669"/>
    <property type="project" value="TreeGrafter"/>
</dbReference>
<evidence type="ECO:0000256" key="12">
    <source>
        <dbReference type="SAM" id="SignalP"/>
    </source>
</evidence>
<evidence type="ECO:0000256" key="10">
    <source>
        <dbReference type="ARBA" id="ARBA00049577"/>
    </source>
</evidence>
<organism evidence="13 14">
    <name type="scientific">Acipenser ruthenus</name>
    <name type="common">Sterlet sturgeon</name>
    <dbReference type="NCBI Taxonomy" id="7906"/>
    <lineage>
        <taxon>Eukaryota</taxon>
        <taxon>Metazoa</taxon>
        <taxon>Chordata</taxon>
        <taxon>Craniata</taxon>
        <taxon>Vertebrata</taxon>
        <taxon>Euteleostomi</taxon>
        <taxon>Actinopterygii</taxon>
        <taxon>Chondrostei</taxon>
        <taxon>Acipenseriformes</taxon>
        <taxon>Acipenseridae</taxon>
        <taxon>Acipenser</taxon>
    </lineage>
</organism>
<evidence type="ECO:0000256" key="3">
    <source>
        <dbReference type="ARBA" id="ARBA00022525"/>
    </source>
</evidence>
<keyword evidence="8 11" id="KW-1015">Disulfide bond</keyword>